<dbReference type="PANTHER" id="PTHR48081">
    <property type="entry name" value="AB HYDROLASE SUPERFAMILY PROTEIN C4A8.06C"/>
    <property type="match status" value="1"/>
</dbReference>
<organism evidence="6 7">
    <name type="scientific">Sordaria macrospora</name>
    <dbReference type="NCBI Taxonomy" id="5147"/>
    <lineage>
        <taxon>Eukaryota</taxon>
        <taxon>Fungi</taxon>
        <taxon>Dikarya</taxon>
        <taxon>Ascomycota</taxon>
        <taxon>Pezizomycotina</taxon>
        <taxon>Sordariomycetes</taxon>
        <taxon>Sordariomycetidae</taxon>
        <taxon>Sordariales</taxon>
        <taxon>Sordariaceae</taxon>
        <taxon>Sordaria</taxon>
    </lineage>
</organism>
<feature type="short sequence motif" description="HGGXW" evidence="3">
    <location>
        <begin position="123"/>
        <end position="127"/>
    </location>
</feature>
<dbReference type="InterPro" id="IPR050300">
    <property type="entry name" value="GDXG_lipolytic_enzyme"/>
</dbReference>
<evidence type="ECO:0000256" key="3">
    <source>
        <dbReference type="HAMAP-Rule" id="MF_03014"/>
    </source>
</evidence>
<comment type="subunit">
    <text evidence="3">Homodimer.</text>
</comment>
<dbReference type="GO" id="GO:0034354">
    <property type="term" value="P:'de novo' NAD+ biosynthetic process from L-tryptophan"/>
    <property type="evidence" value="ECO:0007669"/>
    <property type="project" value="UniProtKB-UniRule"/>
</dbReference>
<gene>
    <name evidence="6" type="ORF">SMACR_06785</name>
</gene>
<feature type="chain" id="PRO_5035769718" description="Kynurenine formamidase" evidence="5">
    <location>
        <begin position="23"/>
        <end position="415"/>
    </location>
</feature>
<dbReference type="GO" id="GO:0019441">
    <property type="term" value="P:L-tryptophan catabolic process to kynurenine"/>
    <property type="evidence" value="ECO:0007669"/>
    <property type="project" value="UniProtKB-UniRule"/>
</dbReference>
<feature type="signal peptide" evidence="5">
    <location>
        <begin position="1"/>
        <end position="22"/>
    </location>
</feature>
<dbReference type="SUPFAM" id="SSF53474">
    <property type="entry name" value="alpha/beta-Hydrolases"/>
    <property type="match status" value="1"/>
</dbReference>
<dbReference type="Gene3D" id="3.40.50.1820">
    <property type="entry name" value="alpha/beta hydrolase"/>
    <property type="match status" value="1"/>
</dbReference>
<feature type="region of interest" description="Disordered" evidence="4">
    <location>
        <begin position="171"/>
        <end position="190"/>
    </location>
</feature>
<dbReference type="HAMAP" id="MF_03014">
    <property type="entry name" value="KFase"/>
    <property type="match status" value="1"/>
</dbReference>
<dbReference type="VEuPathDB" id="FungiDB:SMAC_06785"/>
<keyword evidence="1 3" id="KW-0378">Hydrolase</keyword>
<accession>A0A8S8ZPL0</accession>
<feature type="active site" evidence="3">
    <location>
        <position position="352"/>
    </location>
</feature>
<dbReference type="Proteomes" id="UP000433876">
    <property type="component" value="Unassembled WGS sequence"/>
</dbReference>
<comment type="catalytic activity">
    <reaction evidence="3">
        <text>N-formyl-L-kynurenine + H2O = L-kynurenine + formate + H(+)</text>
        <dbReference type="Rhea" id="RHEA:13009"/>
        <dbReference type="ChEBI" id="CHEBI:15377"/>
        <dbReference type="ChEBI" id="CHEBI:15378"/>
        <dbReference type="ChEBI" id="CHEBI:15740"/>
        <dbReference type="ChEBI" id="CHEBI:57959"/>
        <dbReference type="ChEBI" id="CHEBI:58629"/>
        <dbReference type="EC" id="3.5.1.9"/>
    </reaction>
</comment>
<proteinExistence type="inferred from homology"/>
<name>A0A8S8ZPL0_SORMA</name>
<dbReference type="InterPro" id="IPR027519">
    <property type="entry name" value="KFase_ver/fungi-typ"/>
</dbReference>
<comment type="pathway">
    <text evidence="3">Amino-acid degradation; L-tryptophan degradation via kynurenine pathway; L-kynurenine from L-tryptophan: step 2/2.</text>
</comment>
<dbReference type="InterPro" id="IPR029058">
    <property type="entry name" value="AB_hydrolase_fold"/>
</dbReference>
<dbReference type="AlphaFoldDB" id="A0A8S8ZPL0"/>
<dbReference type="GO" id="GO:0004061">
    <property type="term" value="F:arylformamidase activity"/>
    <property type="evidence" value="ECO:0007669"/>
    <property type="project" value="UniProtKB-UniRule"/>
</dbReference>
<reference evidence="6 7" key="1">
    <citation type="submission" date="2017-07" db="EMBL/GenBank/DDBJ databases">
        <title>Genome sequence of the Sordaria macrospora wild type strain R19027.</title>
        <authorList>
            <person name="Nowrousian M."/>
            <person name="Teichert I."/>
            <person name="Kueck U."/>
        </authorList>
    </citation>
    <scope>NUCLEOTIDE SEQUENCE [LARGE SCALE GENOMIC DNA]</scope>
    <source>
        <strain evidence="6 7">R19027</strain>
        <tissue evidence="6">Mycelium</tissue>
    </source>
</reference>
<feature type="region of interest" description="Disordered" evidence="4">
    <location>
        <begin position="25"/>
        <end position="57"/>
    </location>
</feature>
<evidence type="ECO:0000256" key="5">
    <source>
        <dbReference type="SAM" id="SignalP"/>
    </source>
</evidence>
<keyword evidence="5" id="KW-0732">Signal</keyword>
<evidence type="ECO:0000256" key="2">
    <source>
        <dbReference type="ARBA" id="ARBA00023079"/>
    </source>
</evidence>
<evidence type="ECO:0000313" key="6">
    <source>
        <dbReference type="EMBL" id="KAA8630980.1"/>
    </source>
</evidence>
<dbReference type="EC" id="3.5.1.9" evidence="3"/>
<evidence type="ECO:0000256" key="1">
    <source>
        <dbReference type="ARBA" id="ARBA00022801"/>
    </source>
</evidence>
<sequence>MIITNNILWLTIVSFVTVPIRASETNQKPLVPPNPSKMEGYDPDTTPSSSGGSRWTPVLDPTNNNTIIGHHYSGLNYNVDEPCALQTLEIWHPATPASIAHGKPSLNETYGAGREAPWLVYIHGGAWRDPAIDSSSFTPSATKILSSLFQRSSSPIKKLAGIASINYRLSPYPNHPTSPSDPTDDSRTAQHPDHIADVLTAIAHLEKYYGMKSYVLAGHSCGATLALQACMDPARWEKDDDNKQGWGPKMFVKGGLGDGYGGVQEVAKPRTVVGFNGLYDLAGFIESPPQGYERWREAYREFVTSAFGSDEKVWRTACPASAGPSWVKEWKLTQRGEEGKKRKAVLVQSLEDSLVPVEQTEGMARYLEKENEQVNGDNKVEVAVLREEKGGDHDEVWQRGDRLGEILVSVLEGEI</sequence>
<evidence type="ECO:0000256" key="4">
    <source>
        <dbReference type="SAM" id="MobiDB-lite"/>
    </source>
</evidence>
<protein>
    <recommendedName>
        <fullName evidence="3">Kynurenine formamidase</fullName>
        <shortName evidence="3">KFA</shortName>
        <shortName evidence="3">KFase</shortName>
        <ecNumber evidence="3">3.5.1.9</ecNumber>
    </recommendedName>
    <alternativeName>
        <fullName evidence="3">Arylformamidase</fullName>
    </alternativeName>
    <alternativeName>
        <fullName evidence="3">N-formylkynurenine formamidase</fullName>
        <shortName evidence="3">FKF</shortName>
    </alternativeName>
</protein>
<comment type="similarity">
    <text evidence="3">Belongs to the kynurenine formamidase family.</text>
</comment>
<comment type="caution">
    <text evidence="6">The sequence shown here is derived from an EMBL/GenBank/DDBJ whole genome shotgun (WGS) entry which is preliminary data.</text>
</comment>
<dbReference type="PANTHER" id="PTHR48081:SF33">
    <property type="entry name" value="KYNURENINE FORMAMIDASE"/>
    <property type="match status" value="1"/>
</dbReference>
<comment type="domain">
    <text evidence="3">The main chain amide nitrogen atoms of the second glycine and its adjacent residue in the HGGXW motif define the oxyanion hole, and stabilize the oxyanion that forms during the nucleophilic attack by the catalytic serine during substrate cleavage.</text>
</comment>
<dbReference type="OMA" id="RDVMCVA"/>
<feature type="active site" description="Nucleophile" evidence="3">
    <location>
        <position position="220"/>
    </location>
</feature>
<feature type="active site" evidence="3">
    <location>
        <position position="393"/>
    </location>
</feature>
<keyword evidence="2 3" id="KW-0823">Tryptophan catabolism</keyword>
<evidence type="ECO:0000313" key="7">
    <source>
        <dbReference type="Proteomes" id="UP000433876"/>
    </source>
</evidence>
<dbReference type="EMBL" id="NMPR01000089">
    <property type="protein sequence ID" value="KAA8630980.1"/>
    <property type="molecule type" value="Genomic_DNA"/>
</dbReference>
<comment type="function">
    <text evidence="3">Catalyzes the hydrolysis of N-formyl-L-kynurenine to L-kynurenine, the second step in the kynurenine pathway of tryptophan degradation. Kynurenine may be further oxidized to nicotinic acid, NAD(H) and NADP(H). Required for elimination of toxic metabolites.</text>
</comment>